<dbReference type="RefSeq" id="WP_069152936.1">
    <property type="nucleotide sequence ID" value="NZ_MCGH01000002.1"/>
</dbReference>
<dbReference type="Proteomes" id="UP000094067">
    <property type="component" value="Unassembled WGS sequence"/>
</dbReference>
<gene>
    <name evidence="1" type="ORF">BEI61_03136</name>
</gene>
<dbReference type="Gene3D" id="3.90.280.10">
    <property type="entry name" value="PEBP-like"/>
    <property type="match status" value="1"/>
</dbReference>
<comment type="caution">
    <text evidence="1">The sequence shown here is derived from an EMBL/GenBank/DDBJ whole genome shotgun (WGS) entry which is preliminary data.</text>
</comment>
<dbReference type="NCBIfam" id="TIGR00481">
    <property type="entry name" value="YbhB/YbcL family Raf kinase inhibitor-like protein"/>
    <property type="match status" value="1"/>
</dbReference>
<dbReference type="PANTHER" id="PTHR30289:SF1">
    <property type="entry name" value="PEBP (PHOSPHATIDYLETHANOLAMINE-BINDING PROTEIN) FAMILY PROTEIN"/>
    <property type="match status" value="1"/>
</dbReference>
<name>A0A1E3AGD3_9FIRM</name>
<evidence type="ECO:0000313" key="2">
    <source>
        <dbReference type="Proteomes" id="UP000094067"/>
    </source>
</evidence>
<reference evidence="1 2" key="1">
    <citation type="submission" date="2016-07" db="EMBL/GenBank/DDBJ databases">
        <title>Characterization of isolates of Eisenbergiella tayi derived from blood cultures, using whole genome sequencing.</title>
        <authorList>
            <person name="Burdz T."/>
            <person name="Wiebe D."/>
            <person name="Huynh C."/>
            <person name="Bernard K."/>
        </authorList>
    </citation>
    <scope>NUCLEOTIDE SEQUENCE [LARGE SCALE GENOMIC DNA]</scope>
    <source>
        <strain evidence="1 2">NML 110608</strain>
    </source>
</reference>
<dbReference type="AlphaFoldDB" id="A0A1E3AGD3"/>
<dbReference type="Pfam" id="PF01161">
    <property type="entry name" value="PBP"/>
    <property type="match status" value="1"/>
</dbReference>
<proteinExistence type="predicted"/>
<dbReference type="CDD" id="cd00865">
    <property type="entry name" value="PEBP_bact_arch"/>
    <property type="match status" value="1"/>
</dbReference>
<dbReference type="InterPro" id="IPR036610">
    <property type="entry name" value="PEBP-like_sf"/>
</dbReference>
<dbReference type="EMBL" id="MCGH01000002">
    <property type="protein sequence ID" value="ODM07246.1"/>
    <property type="molecule type" value="Genomic_DNA"/>
</dbReference>
<sequence length="165" mass="18808">MTITEADSNTLKVTSNAFKDGQYMPVDYTGFGKDMSPDFRLHNLSKKAVSIAIIMDDLDIPFLPAYNHWLIWNIPAMQEIPEKIPHGPEIPCLGNARQGIAYGKNKYRGPKQPVFIRNMHRYVFRIYVLDCFLDLTAASVKKDLTEAMEGHVLQQGSIMGKYKRK</sequence>
<dbReference type="InterPro" id="IPR008914">
    <property type="entry name" value="PEBP"/>
</dbReference>
<dbReference type="InterPro" id="IPR005247">
    <property type="entry name" value="YbhB_YbcL/LppC-like"/>
</dbReference>
<protein>
    <submittedName>
        <fullName evidence="1">Putative kinase inhibitor protein</fullName>
    </submittedName>
</protein>
<evidence type="ECO:0000313" key="1">
    <source>
        <dbReference type="EMBL" id="ODM07246.1"/>
    </source>
</evidence>
<dbReference type="SUPFAM" id="SSF49777">
    <property type="entry name" value="PEBP-like"/>
    <property type="match status" value="1"/>
</dbReference>
<dbReference type="PANTHER" id="PTHR30289">
    <property type="entry name" value="UNCHARACTERIZED PROTEIN YBCL-RELATED"/>
    <property type="match status" value="1"/>
</dbReference>
<organism evidence="1 2">
    <name type="scientific">Eisenbergiella tayi</name>
    <dbReference type="NCBI Taxonomy" id="1432052"/>
    <lineage>
        <taxon>Bacteria</taxon>
        <taxon>Bacillati</taxon>
        <taxon>Bacillota</taxon>
        <taxon>Clostridia</taxon>
        <taxon>Lachnospirales</taxon>
        <taxon>Lachnospiraceae</taxon>
        <taxon>Eisenbergiella</taxon>
    </lineage>
</organism>
<accession>A0A1E3AGD3</accession>